<keyword evidence="1" id="KW-0946">Virion</keyword>
<accession>A0A7D7F1U5</accession>
<evidence type="ECO:0000313" key="1">
    <source>
        <dbReference type="EMBL" id="QMP82322.1"/>
    </source>
</evidence>
<dbReference type="EMBL" id="MT153523">
    <property type="protein sequence ID" value="QMP82322.1"/>
    <property type="molecule type" value="Viral_cRNA"/>
</dbReference>
<keyword evidence="1" id="KW-0543">Viral nucleoprotein</keyword>
<name>A0A7D7F1U5_9VIRU</name>
<sequence>MADEIIPPRVSGPCENREFYNKYLCSSPLLSNFILYNLNHAPFSETWTRDEVITMAYLANYGRSLSLNGPAAPDRTLLYVAVMGELIGPELPTEMFLPEAEARRRFSHAVTLLSQHPNLAALSSNNLGNYAQMIVEEPALYPADPYGEHVAGDVGAGGDIPFPACVRILRHIALGATPAFKLGGLALIANITVSICKRGTISDQFVQKIEQGIQNDLGKQVILNADAIRQYYSHFGKFINSQNIRAIAGRWNALIPQQALRLSLTVQQIAGGGLTAFVTIGRAMRLYNDFPWAEIAAIMPADFTNYTNAVRAVNGNLYYGFNADLGPARSTLYKNLAYVGKELLVKVGGEAALNRYAGWTRRVPDQARVDVLIAEYEQQHGMINDEAIERGEAAVLPLMALIQDPENTAIFG</sequence>
<organism evidence="1">
    <name type="scientific">Coleopteran chu-related virus OKIAV151</name>
    <dbReference type="NCBI Taxonomy" id="2746340"/>
    <lineage>
        <taxon>Viruses</taxon>
        <taxon>Riboviria</taxon>
        <taxon>Orthornavirae</taxon>
        <taxon>Negarnaviricota</taxon>
        <taxon>Haploviricotina</taxon>
        <taxon>Monjiviricetes</taxon>
        <taxon>Jingchuvirales</taxon>
        <taxon>Chuviridae</taxon>
    </lineage>
</organism>
<reference evidence="1" key="2">
    <citation type="submission" date="2020-03" db="EMBL/GenBank/DDBJ databases">
        <authorList>
            <person name="Kafer S."/>
            <person name="Paraskevopoulou S."/>
            <person name="Zirkel F."/>
            <person name="Wieseke N."/>
            <person name="Donath A."/>
            <person name="Petersen M."/>
            <person name="Jones T.C."/>
            <person name="Liu S."/>
            <person name="Zhou X."/>
            <person name="Middendorf M."/>
            <person name="Junglen S."/>
            <person name="Misof B."/>
            <person name="Drosten C."/>
        </authorList>
    </citation>
    <scope>NUCLEOTIDE SEQUENCE</scope>
    <source>
        <strain evidence="1">OKIAV151</strain>
    </source>
</reference>
<dbReference type="GO" id="GO:0019013">
    <property type="term" value="C:viral nucleocapsid"/>
    <property type="evidence" value="ECO:0007669"/>
    <property type="project" value="UniProtKB-KW"/>
</dbReference>
<protein>
    <submittedName>
        <fullName evidence="1">Nucleocapsid protein</fullName>
    </submittedName>
</protein>
<reference evidence="1" key="1">
    <citation type="journal article" date="2019" name="PLoS Pathog.">
        <title>Re-assessing the diversity of negative strand RNA viruses in insects.</title>
        <authorList>
            <person name="Kafer S."/>
            <person name="Paraskevopoulou S."/>
            <person name="Zirkel F."/>
            <person name="Wieseke N."/>
            <person name="Donath A."/>
            <person name="Petersen M."/>
            <person name="Jones T.C."/>
            <person name="Liu S."/>
            <person name="Zhou X."/>
            <person name="Middendorf M."/>
            <person name="Junglen S."/>
            <person name="Misof B."/>
            <person name="Drosten C."/>
        </authorList>
    </citation>
    <scope>NUCLEOTIDE SEQUENCE</scope>
    <source>
        <strain evidence="1">OKIAV151</strain>
    </source>
</reference>
<proteinExistence type="predicted"/>